<dbReference type="Pfam" id="PF00697">
    <property type="entry name" value="PRAI"/>
    <property type="match status" value="1"/>
</dbReference>
<dbReference type="InterPro" id="IPR013785">
    <property type="entry name" value="Aldolase_TIM"/>
</dbReference>
<feature type="domain" description="N-(5'phosphoribosyl) anthranilate isomerase (PRAI)" evidence="9">
    <location>
        <begin position="4"/>
        <end position="211"/>
    </location>
</feature>
<evidence type="ECO:0000313" key="10">
    <source>
        <dbReference type="EMBL" id="OFV68238.1"/>
    </source>
</evidence>
<name>A0A1F2PAI0_9EURY</name>
<dbReference type="CDD" id="cd00405">
    <property type="entry name" value="PRAI"/>
    <property type="match status" value="1"/>
</dbReference>
<protein>
    <recommendedName>
        <fullName evidence="8">N-(5'-phosphoribosyl)anthranilate isomerase</fullName>
        <shortName evidence="8">PRAI</shortName>
        <ecNumber evidence="8">5.3.1.24</ecNumber>
    </recommendedName>
</protein>
<evidence type="ECO:0000256" key="1">
    <source>
        <dbReference type="ARBA" id="ARBA00001164"/>
    </source>
</evidence>
<evidence type="ECO:0000259" key="9">
    <source>
        <dbReference type="Pfam" id="PF00697"/>
    </source>
</evidence>
<dbReference type="AlphaFoldDB" id="A0A1F2PAI0"/>
<dbReference type="SUPFAM" id="SSF51366">
    <property type="entry name" value="Ribulose-phoshate binding barrel"/>
    <property type="match status" value="1"/>
</dbReference>
<evidence type="ECO:0000256" key="6">
    <source>
        <dbReference type="ARBA" id="ARBA00023141"/>
    </source>
</evidence>
<evidence type="ECO:0000256" key="5">
    <source>
        <dbReference type="ARBA" id="ARBA00022822"/>
    </source>
</evidence>
<reference evidence="10" key="1">
    <citation type="submission" date="2016-05" db="EMBL/GenBank/DDBJ databases">
        <title>Microbial consortia oxidize butane by reversing methanogenesis.</title>
        <authorList>
            <person name="Laso-Perez R."/>
            <person name="Richter M."/>
            <person name="Wegener G."/>
            <person name="Musat F."/>
        </authorList>
    </citation>
    <scope>NUCLEOTIDE SEQUENCE [LARGE SCALE GENOMIC DNA]</scope>
    <source>
        <strain evidence="10">BOX2</strain>
    </source>
</reference>
<proteinExistence type="inferred from homology"/>
<evidence type="ECO:0000256" key="8">
    <source>
        <dbReference type="HAMAP-Rule" id="MF_00135"/>
    </source>
</evidence>
<dbReference type="STRING" id="1838285.SCAL_000878"/>
<dbReference type="InterPro" id="IPR011060">
    <property type="entry name" value="RibuloseP-bd_barrel"/>
</dbReference>
<sequence length="218" mass="23356">MTFVKICGIKTRKDLEVVIGASPDAAGFIVEVPVKTPRKIRRETAASLVASVPEEILSVAVLMPESVDEAVSILDTVRPDMAQIHCEMDVDALARIKEETGVDLIKVIGIDADTDPYKLISDLCEMDGIVDFILLDTKTALKSGGTGKVHDWSISRVITERSPIPVILAGGLDHLNVADAIKTVEPFGVDTASGVETGGSKDPEKVKKFVTAAKRFSD</sequence>
<dbReference type="HAMAP" id="MF_00135">
    <property type="entry name" value="PRAI"/>
    <property type="match status" value="1"/>
</dbReference>
<dbReference type="GO" id="GO:0004640">
    <property type="term" value="F:phosphoribosylanthranilate isomerase activity"/>
    <property type="evidence" value="ECO:0007669"/>
    <property type="project" value="UniProtKB-UniRule"/>
</dbReference>
<comment type="pathway">
    <text evidence="2 8">Amino-acid biosynthesis; L-tryptophan biosynthesis; L-tryptophan from chorismate: step 3/5.</text>
</comment>
<evidence type="ECO:0000256" key="2">
    <source>
        <dbReference type="ARBA" id="ARBA00004664"/>
    </source>
</evidence>
<dbReference type="InterPro" id="IPR044643">
    <property type="entry name" value="TrpF_fam"/>
</dbReference>
<dbReference type="PANTHER" id="PTHR42894">
    <property type="entry name" value="N-(5'-PHOSPHORIBOSYL)ANTHRANILATE ISOMERASE"/>
    <property type="match status" value="1"/>
</dbReference>
<gene>
    <name evidence="8" type="primary">trpF</name>
    <name evidence="10" type="ORF">SCAL_000878</name>
</gene>
<keyword evidence="7 8" id="KW-0413">Isomerase</keyword>
<dbReference type="PANTHER" id="PTHR42894:SF1">
    <property type="entry name" value="N-(5'-PHOSPHORIBOSYL)ANTHRANILATE ISOMERASE"/>
    <property type="match status" value="1"/>
</dbReference>
<dbReference type="UniPathway" id="UPA00035">
    <property type="reaction ID" value="UER00042"/>
</dbReference>
<keyword evidence="5 8" id="KW-0822">Tryptophan biosynthesis</keyword>
<organism evidence="10 11">
    <name type="scientific">Candidatus Syntropharchaeum caldarium</name>
    <dbReference type="NCBI Taxonomy" id="1838285"/>
    <lineage>
        <taxon>Archaea</taxon>
        <taxon>Methanobacteriati</taxon>
        <taxon>Methanobacteriota</taxon>
        <taxon>Stenosarchaea group</taxon>
        <taxon>Methanomicrobia</taxon>
        <taxon>Methanosarcinales</taxon>
        <taxon>ANME-2 cluster</taxon>
        <taxon>Candidatus Syntropharchaeum</taxon>
    </lineage>
</organism>
<comment type="caution">
    <text evidence="10">The sequence shown here is derived from an EMBL/GenBank/DDBJ whole genome shotgun (WGS) entry which is preliminary data.</text>
</comment>
<dbReference type="GO" id="GO:0000162">
    <property type="term" value="P:L-tryptophan biosynthetic process"/>
    <property type="evidence" value="ECO:0007669"/>
    <property type="project" value="UniProtKB-UniRule"/>
</dbReference>
<keyword evidence="4 8" id="KW-0028">Amino-acid biosynthesis</keyword>
<evidence type="ECO:0000256" key="7">
    <source>
        <dbReference type="ARBA" id="ARBA00023235"/>
    </source>
</evidence>
<comment type="similarity">
    <text evidence="3 8">Belongs to the TrpF family.</text>
</comment>
<comment type="catalytic activity">
    <reaction evidence="1 8">
        <text>N-(5-phospho-beta-D-ribosyl)anthranilate = 1-(2-carboxyphenylamino)-1-deoxy-D-ribulose 5-phosphate</text>
        <dbReference type="Rhea" id="RHEA:21540"/>
        <dbReference type="ChEBI" id="CHEBI:18277"/>
        <dbReference type="ChEBI" id="CHEBI:58613"/>
        <dbReference type="EC" id="5.3.1.24"/>
    </reaction>
</comment>
<evidence type="ECO:0000256" key="3">
    <source>
        <dbReference type="ARBA" id="ARBA00007571"/>
    </source>
</evidence>
<accession>A0A1F2PAI0</accession>
<keyword evidence="6 8" id="KW-0057">Aromatic amino acid biosynthesis</keyword>
<keyword evidence="11" id="KW-1185">Reference proteome</keyword>
<dbReference type="EC" id="5.3.1.24" evidence="8"/>
<dbReference type="EMBL" id="LYOS01000002">
    <property type="protein sequence ID" value="OFV68238.1"/>
    <property type="molecule type" value="Genomic_DNA"/>
</dbReference>
<dbReference type="InterPro" id="IPR001240">
    <property type="entry name" value="PRAI_dom"/>
</dbReference>
<dbReference type="Gene3D" id="3.20.20.70">
    <property type="entry name" value="Aldolase class I"/>
    <property type="match status" value="1"/>
</dbReference>
<evidence type="ECO:0000313" key="11">
    <source>
        <dbReference type="Proteomes" id="UP000186940"/>
    </source>
</evidence>
<evidence type="ECO:0000256" key="4">
    <source>
        <dbReference type="ARBA" id="ARBA00022605"/>
    </source>
</evidence>
<dbReference type="Proteomes" id="UP000186940">
    <property type="component" value="Unassembled WGS sequence"/>
</dbReference>